<dbReference type="AlphaFoldDB" id="A0A5J4SIL1"/>
<accession>A0A5J4SIL1</accession>
<gene>
    <name evidence="1" type="ORF">EZS28_052124</name>
</gene>
<name>A0A5J4SIL1_9EUKA</name>
<organism evidence="1 2">
    <name type="scientific">Streblomastix strix</name>
    <dbReference type="NCBI Taxonomy" id="222440"/>
    <lineage>
        <taxon>Eukaryota</taxon>
        <taxon>Metamonada</taxon>
        <taxon>Preaxostyla</taxon>
        <taxon>Oxymonadida</taxon>
        <taxon>Streblomastigidae</taxon>
        <taxon>Streblomastix</taxon>
    </lineage>
</organism>
<reference evidence="1 2" key="1">
    <citation type="submission" date="2019-03" db="EMBL/GenBank/DDBJ databases">
        <title>Single cell metagenomics reveals metabolic interactions within the superorganism composed of flagellate Streblomastix strix and complex community of Bacteroidetes bacteria on its surface.</title>
        <authorList>
            <person name="Treitli S.C."/>
            <person name="Kolisko M."/>
            <person name="Husnik F."/>
            <person name="Keeling P."/>
            <person name="Hampl V."/>
        </authorList>
    </citation>
    <scope>NUCLEOTIDE SEQUENCE [LARGE SCALE GENOMIC DNA]</scope>
    <source>
        <strain evidence="1">ST1C</strain>
    </source>
</reference>
<comment type="caution">
    <text evidence="1">The sequence shown here is derived from an EMBL/GenBank/DDBJ whole genome shotgun (WGS) entry which is preliminary data.</text>
</comment>
<dbReference type="EMBL" id="SNRW01040180">
    <property type="protein sequence ID" value="KAA6345979.1"/>
    <property type="molecule type" value="Genomic_DNA"/>
</dbReference>
<evidence type="ECO:0000313" key="1">
    <source>
        <dbReference type="EMBL" id="KAA6345979.1"/>
    </source>
</evidence>
<evidence type="ECO:0000313" key="2">
    <source>
        <dbReference type="Proteomes" id="UP000324800"/>
    </source>
</evidence>
<sequence>MIKVILTIFVPYDPLPQVTVSEQKGSIPDTWIATITIEVYISSLKAISTPRQVFQQNLNMRYGTIDARPVFRQGGMN</sequence>
<proteinExistence type="predicted"/>
<protein>
    <submittedName>
        <fullName evidence="1">Uncharacterized protein</fullName>
    </submittedName>
</protein>
<dbReference type="Proteomes" id="UP000324800">
    <property type="component" value="Unassembled WGS sequence"/>
</dbReference>